<sequence length="187" mass="19312">MTRHSRRTLPALLTALVLVAVGALAATSAVQTLLGRTPLVALDTVTGVLGLLTWQAPAVLVAAGVAAVLGLVLLVAGVVPGRTHVLPLATRPAGPADPHGAGVVTGGWHRHDLATRLRRRALAVEGVERASVRVRRSRVRVAARTHRAGTAPVREALTAAVAGDLDALGLARRPRLRVGVSSTRKEG</sequence>
<dbReference type="Pfam" id="PF19803">
    <property type="entry name" value="DUF6286"/>
    <property type="match status" value="1"/>
</dbReference>
<evidence type="ECO:0000256" key="2">
    <source>
        <dbReference type="SAM" id="SignalP"/>
    </source>
</evidence>
<accession>A0ABP9B1X7</accession>
<proteinExistence type="predicted"/>
<dbReference type="Proteomes" id="UP001500928">
    <property type="component" value="Unassembled WGS sequence"/>
</dbReference>
<feature type="signal peptide" evidence="2">
    <location>
        <begin position="1"/>
        <end position="25"/>
    </location>
</feature>
<protein>
    <recommendedName>
        <fullName evidence="3">DUF6286 domain-containing protein</fullName>
    </recommendedName>
</protein>
<gene>
    <name evidence="4" type="ORF">GCM10023200_24830</name>
</gene>
<keyword evidence="1" id="KW-0472">Membrane</keyword>
<feature type="domain" description="DUF6286" evidence="3">
    <location>
        <begin position="68"/>
        <end position="180"/>
    </location>
</feature>
<feature type="chain" id="PRO_5047358558" description="DUF6286 domain-containing protein" evidence="2">
    <location>
        <begin position="26"/>
        <end position="187"/>
    </location>
</feature>
<evidence type="ECO:0000313" key="4">
    <source>
        <dbReference type="EMBL" id="GAA4789235.1"/>
    </source>
</evidence>
<comment type="caution">
    <text evidence="4">The sequence shown here is derived from an EMBL/GenBank/DDBJ whole genome shotgun (WGS) entry which is preliminary data.</text>
</comment>
<keyword evidence="2" id="KW-0732">Signal</keyword>
<dbReference type="EMBL" id="BAABHO010000017">
    <property type="protein sequence ID" value="GAA4789235.1"/>
    <property type="molecule type" value="Genomic_DNA"/>
</dbReference>
<keyword evidence="1" id="KW-1133">Transmembrane helix</keyword>
<keyword evidence="5" id="KW-1185">Reference proteome</keyword>
<feature type="transmembrane region" description="Helical" evidence="1">
    <location>
        <begin position="58"/>
        <end position="79"/>
    </location>
</feature>
<keyword evidence="1" id="KW-0812">Transmembrane</keyword>
<dbReference type="RefSeq" id="WP_345414709.1">
    <property type="nucleotide sequence ID" value="NZ_BAABHO010000017.1"/>
</dbReference>
<evidence type="ECO:0000256" key="1">
    <source>
        <dbReference type="SAM" id="Phobius"/>
    </source>
</evidence>
<reference evidence="5" key="1">
    <citation type="journal article" date="2019" name="Int. J. Syst. Evol. Microbiol.">
        <title>The Global Catalogue of Microorganisms (GCM) 10K type strain sequencing project: providing services to taxonomists for standard genome sequencing and annotation.</title>
        <authorList>
            <consortium name="The Broad Institute Genomics Platform"/>
            <consortium name="The Broad Institute Genome Sequencing Center for Infectious Disease"/>
            <person name="Wu L."/>
            <person name="Ma J."/>
        </authorList>
    </citation>
    <scope>NUCLEOTIDE SEQUENCE [LARGE SCALE GENOMIC DNA]</scope>
    <source>
        <strain evidence="5">JCM 17979</strain>
    </source>
</reference>
<organism evidence="4 5">
    <name type="scientific">Actinomycetospora chlora</name>
    <dbReference type="NCBI Taxonomy" id="663608"/>
    <lineage>
        <taxon>Bacteria</taxon>
        <taxon>Bacillati</taxon>
        <taxon>Actinomycetota</taxon>
        <taxon>Actinomycetes</taxon>
        <taxon>Pseudonocardiales</taxon>
        <taxon>Pseudonocardiaceae</taxon>
        <taxon>Actinomycetospora</taxon>
    </lineage>
</organism>
<evidence type="ECO:0000313" key="5">
    <source>
        <dbReference type="Proteomes" id="UP001500928"/>
    </source>
</evidence>
<dbReference type="InterPro" id="IPR046253">
    <property type="entry name" value="DUF6286"/>
</dbReference>
<name>A0ABP9B1X7_9PSEU</name>
<evidence type="ECO:0000259" key="3">
    <source>
        <dbReference type="Pfam" id="PF19803"/>
    </source>
</evidence>